<evidence type="ECO:0000256" key="5">
    <source>
        <dbReference type="HAMAP-Rule" id="MF_00651"/>
    </source>
</evidence>
<dbReference type="EMBL" id="LRPC01000012">
    <property type="protein sequence ID" value="KYG75607.1"/>
    <property type="molecule type" value="Genomic_DNA"/>
</dbReference>
<protein>
    <recommendedName>
        <fullName evidence="5">Putative pre-16S rRNA nuclease</fullName>
        <ecNumber evidence="5">3.1.-.-</ecNumber>
    </recommendedName>
</protein>
<dbReference type="InterPro" id="IPR006641">
    <property type="entry name" value="YqgF/RNaseH-like_dom"/>
</dbReference>
<dbReference type="AlphaFoldDB" id="A0A150XA40"/>
<dbReference type="InterPro" id="IPR005227">
    <property type="entry name" value="YqgF"/>
</dbReference>
<dbReference type="OrthoDB" id="9796140at2"/>
<dbReference type="HAMAP" id="MF_00651">
    <property type="entry name" value="Nuclease_YqgF"/>
    <property type="match status" value="1"/>
</dbReference>
<evidence type="ECO:0000256" key="1">
    <source>
        <dbReference type="ARBA" id="ARBA00022490"/>
    </source>
</evidence>
<dbReference type="SUPFAM" id="SSF53098">
    <property type="entry name" value="Ribonuclease H-like"/>
    <property type="match status" value="1"/>
</dbReference>
<comment type="caution">
    <text evidence="7">The sequence shown here is derived from an EMBL/GenBank/DDBJ whole genome shotgun (WGS) entry which is preliminary data.</text>
</comment>
<keyword evidence="4 5" id="KW-0378">Hydrolase</keyword>
<evidence type="ECO:0000256" key="2">
    <source>
        <dbReference type="ARBA" id="ARBA00022517"/>
    </source>
</evidence>
<dbReference type="GO" id="GO:0016788">
    <property type="term" value="F:hydrolase activity, acting on ester bonds"/>
    <property type="evidence" value="ECO:0007669"/>
    <property type="project" value="UniProtKB-UniRule"/>
</dbReference>
<dbReference type="PANTHER" id="PTHR33317">
    <property type="entry name" value="POLYNUCLEOTIDYL TRANSFERASE, RIBONUCLEASE H-LIKE SUPERFAMILY PROTEIN"/>
    <property type="match status" value="1"/>
</dbReference>
<keyword evidence="1 5" id="KW-0963">Cytoplasm</keyword>
<dbReference type="CDD" id="cd16964">
    <property type="entry name" value="YqgF"/>
    <property type="match status" value="1"/>
</dbReference>
<dbReference type="PANTHER" id="PTHR33317:SF4">
    <property type="entry name" value="POLYNUCLEOTIDYL TRANSFERASE, RIBONUCLEASE H-LIKE SUPERFAMILY PROTEIN"/>
    <property type="match status" value="1"/>
</dbReference>
<evidence type="ECO:0000256" key="3">
    <source>
        <dbReference type="ARBA" id="ARBA00022722"/>
    </source>
</evidence>
<comment type="similarity">
    <text evidence="5">Belongs to the YqgF HJR family.</text>
</comment>
<dbReference type="RefSeq" id="WP_068219166.1">
    <property type="nucleotide sequence ID" value="NZ_CP139724.1"/>
</dbReference>
<dbReference type="SMART" id="SM00732">
    <property type="entry name" value="YqgFc"/>
    <property type="match status" value="1"/>
</dbReference>
<keyword evidence="3 5" id="KW-0540">Nuclease</keyword>
<evidence type="ECO:0000313" key="7">
    <source>
        <dbReference type="EMBL" id="KYG75607.1"/>
    </source>
</evidence>
<dbReference type="Pfam" id="PF03652">
    <property type="entry name" value="RuvX"/>
    <property type="match status" value="1"/>
</dbReference>
<reference evidence="7 8" key="1">
    <citation type="submission" date="2016-01" db="EMBL/GenBank/DDBJ databases">
        <title>Genome sequencing of Roseivirga spongicola UST030701-084.</title>
        <authorList>
            <person name="Selvaratnam C."/>
            <person name="Thevarajoo S."/>
            <person name="Goh K.M."/>
            <person name="Ee R."/>
            <person name="Chan K.-G."/>
            <person name="Chong C.S."/>
        </authorList>
    </citation>
    <scope>NUCLEOTIDE SEQUENCE [LARGE SCALE GENOMIC DNA]</scope>
    <source>
        <strain evidence="7 8">UST030701-084</strain>
    </source>
</reference>
<organism evidence="7 8">
    <name type="scientific">Roseivirga spongicola</name>
    <dbReference type="NCBI Taxonomy" id="333140"/>
    <lineage>
        <taxon>Bacteria</taxon>
        <taxon>Pseudomonadati</taxon>
        <taxon>Bacteroidota</taxon>
        <taxon>Cytophagia</taxon>
        <taxon>Cytophagales</taxon>
        <taxon>Roseivirgaceae</taxon>
        <taxon>Roseivirga</taxon>
    </lineage>
</organism>
<keyword evidence="2 5" id="KW-0690">Ribosome biogenesis</keyword>
<comment type="function">
    <text evidence="5">Could be a nuclease involved in processing of the 5'-end of pre-16S rRNA.</text>
</comment>
<gene>
    <name evidence="7" type="ORF">AWW68_07155</name>
</gene>
<dbReference type="STRING" id="333140.AWW68_07155"/>
<keyword evidence="8" id="KW-1185">Reference proteome</keyword>
<feature type="domain" description="YqgF/RNase H-like" evidence="6">
    <location>
        <begin position="2"/>
        <end position="100"/>
    </location>
</feature>
<accession>A0A150XA40</accession>
<comment type="subcellular location">
    <subcellularLocation>
        <location evidence="5">Cytoplasm</location>
    </subcellularLocation>
</comment>
<dbReference type="InterPro" id="IPR012337">
    <property type="entry name" value="RNaseH-like_sf"/>
</dbReference>
<dbReference type="NCBIfam" id="TIGR00250">
    <property type="entry name" value="RNAse_H_YqgF"/>
    <property type="match status" value="1"/>
</dbReference>
<dbReference type="GO" id="GO:0004518">
    <property type="term" value="F:nuclease activity"/>
    <property type="evidence" value="ECO:0007669"/>
    <property type="project" value="UniProtKB-KW"/>
</dbReference>
<proteinExistence type="inferred from homology"/>
<dbReference type="Gene3D" id="3.30.420.140">
    <property type="entry name" value="YqgF/RNase H-like domain"/>
    <property type="match status" value="1"/>
</dbReference>
<dbReference type="Proteomes" id="UP000075606">
    <property type="component" value="Unassembled WGS sequence"/>
</dbReference>
<dbReference type="GO" id="GO:0000967">
    <property type="term" value="P:rRNA 5'-end processing"/>
    <property type="evidence" value="ECO:0007669"/>
    <property type="project" value="UniProtKB-UniRule"/>
</dbReference>
<name>A0A150XA40_9BACT</name>
<dbReference type="EC" id="3.1.-.-" evidence="5"/>
<dbReference type="InterPro" id="IPR037027">
    <property type="entry name" value="YqgF/RNaseH-like_dom_sf"/>
</dbReference>
<evidence type="ECO:0000256" key="4">
    <source>
        <dbReference type="ARBA" id="ARBA00022801"/>
    </source>
</evidence>
<evidence type="ECO:0000259" key="6">
    <source>
        <dbReference type="SMART" id="SM00732"/>
    </source>
</evidence>
<sequence length="138" mass="15514">MGRIIAIDYGSKRVGLAVTDPLQIIASPLDTVHSKDVIQFLKNYDQSEGIESFVLGMPKNLDGKDTNATQQVRQFHNLLKKQFPEKAVYLHDERFTSKMAMDAMIAGGMKKKDRREKGNIDKISASIILQSYLESRGL</sequence>
<evidence type="ECO:0000313" key="8">
    <source>
        <dbReference type="Proteomes" id="UP000075606"/>
    </source>
</evidence>
<dbReference type="GO" id="GO:0005829">
    <property type="term" value="C:cytosol"/>
    <property type="evidence" value="ECO:0007669"/>
    <property type="project" value="TreeGrafter"/>
</dbReference>